<comment type="caution">
    <text evidence="13">The sequence shown here is derived from an EMBL/GenBank/DDBJ whole genome shotgun (WGS) entry which is preliminary data.</text>
</comment>
<evidence type="ECO:0000256" key="3">
    <source>
        <dbReference type="ARBA" id="ARBA00022679"/>
    </source>
</evidence>
<dbReference type="GO" id="GO:0006015">
    <property type="term" value="P:5-phosphoribose 1-diphosphate biosynthetic process"/>
    <property type="evidence" value="ECO:0007669"/>
    <property type="project" value="TreeGrafter"/>
</dbReference>
<dbReference type="NCBIfam" id="TIGR01251">
    <property type="entry name" value="ribP_PPkin"/>
    <property type="match status" value="1"/>
</dbReference>
<evidence type="ECO:0000256" key="1">
    <source>
        <dbReference type="ARBA" id="ARBA00006478"/>
    </source>
</evidence>
<keyword evidence="3" id="KW-0808">Transferase</keyword>
<dbReference type="OrthoDB" id="413572at2759"/>
<evidence type="ECO:0000256" key="8">
    <source>
        <dbReference type="ARBA" id="ARBA00022840"/>
    </source>
</evidence>
<dbReference type="GO" id="GO:0002189">
    <property type="term" value="C:ribose phosphate diphosphokinase complex"/>
    <property type="evidence" value="ECO:0007669"/>
    <property type="project" value="TreeGrafter"/>
</dbReference>
<keyword evidence="14" id="KW-1185">Reference proteome</keyword>
<comment type="catalytic activity">
    <reaction evidence="10">
        <text>D-ribose 5-phosphate + ATP = 5-phospho-alpha-D-ribose 1-diphosphate + AMP + H(+)</text>
        <dbReference type="Rhea" id="RHEA:15609"/>
        <dbReference type="ChEBI" id="CHEBI:15378"/>
        <dbReference type="ChEBI" id="CHEBI:30616"/>
        <dbReference type="ChEBI" id="CHEBI:58017"/>
        <dbReference type="ChEBI" id="CHEBI:78346"/>
        <dbReference type="ChEBI" id="CHEBI:456215"/>
        <dbReference type="EC" id="2.7.6.1"/>
    </reaction>
</comment>
<dbReference type="GO" id="GO:0016301">
    <property type="term" value="F:kinase activity"/>
    <property type="evidence" value="ECO:0007669"/>
    <property type="project" value="UniProtKB-KW"/>
</dbReference>
<dbReference type="HAMAP" id="MF_00583_B">
    <property type="entry name" value="RibP_PPkinase_B"/>
    <property type="match status" value="1"/>
</dbReference>
<evidence type="ECO:0000256" key="10">
    <source>
        <dbReference type="ARBA" id="ARBA00049535"/>
    </source>
</evidence>
<dbReference type="SUPFAM" id="SSF53271">
    <property type="entry name" value="PRTase-like"/>
    <property type="match status" value="1"/>
</dbReference>
<dbReference type="Proteomes" id="UP000660262">
    <property type="component" value="Unassembled WGS sequence"/>
</dbReference>
<feature type="region of interest" description="Disordered" evidence="11">
    <location>
        <begin position="158"/>
        <end position="191"/>
    </location>
</feature>
<evidence type="ECO:0000256" key="4">
    <source>
        <dbReference type="ARBA" id="ARBA00022723"/>
    </source>
</evidence>
<dbReference type="FunFam" id="3.40.50.2020:FF:000007">
    <property type="entry name" value="Ribose-phosphate pyrophosphokinase"/>
    <property type="match status" value="1"/>
</dbReference>
<dbReference type="GO" id="GO:0005524">
    <property type="term" value="F:ATP binding"/>
    <property type="evidence" value="ECO:0007669"/>
    <property type="project" value="UniProtKB-KW"/>
</dbReference>
<dbReference type="PANTHER" id="PTHR10210">
    <property type="entry name" value="RIBOSE-PHOSPHATE DIPHOSPHOKINASE FAMILY MEMBER"/>
    <property type="match status" value="1"/>
</dbReference>
<dbReference type="InterPro" id="IPR000836">
    <property type="entry name" value="PRTase_dom"/>
</dbReference>
<evidence type="ECO:0000256" key="11">
    <source>
        <dbReference type="SAM" id="MobiDB-lite"/>
    </source>
</evidence>
<evidence type="ECO:0000256" key="9">
    <source>
        <dbReference type="ARBA" id="ARBA00022842"/>
    </source>
</evidence>
<dbReference type="GO" id="GO:0000287">
    <property type="term" value="F:magnesium ion binding"/>
    <property type="evidence" value="ECO:0007669"/>
    <property type="project" value="InterPro"/>
</dbReference>
<dbReference type="InterPro" id="IPR005946">
    <property type="entry name" value="Rib-P_diPkinase"/>
</dbReference>
<dbReference type="CDD" id="cd06223">
    <property type="entry name" value="PRTases_typeI"/>
    <property type="match status" value="1"/>
</dbReference>
<evidence type="ECO:0000256" key="5">
    <source>
        <dbReference type="ARBA" id="ARBA00022727"/>
    </source>
</evidence>
<dbReference type="SMART" id="SM01400">
    <property type="entry name" value="Pribosyltran_N"/>
    <property type="match status" value="1"/>
</dbReference>
<feature type="compositionally biased region" description="Low complexity" evidence="11">
    <location>
        <begin position="96"/>
        <end position="105"/>
    </location>
</feature>
<dbReference type="InterPro" id="IPR037515">
    <property type="entry name" value="Rib-P_diPkinase_bac"/>
</dbReference>
<dbReference type="Gene3D" id="3.40.50.2020">
    <property type="match status" value="2"/>
</dbReference>
<keyword evidence="7" id="KW-0418">Kinase</keyword>
<evidence type="ECO:0000259" key="12">
    <source>
        <dbReference type="Pfam" id="PF13793"/>
    </source>
</evidence>
<keyword evidence="9" id="KW-0460">Magnesium</keyword>
<dbReference type="GO" id="GO:0006164">
    <property type="term" value="P:purine nucleotide biosynthetic process"/>
    <property type="evidence" value="ECO:0007669"/>
    <property type="project" value="TreeGrafter"/>
</dbReference>
<dbReference type="Pfam" id="PF13793">
    <property type="entry name" value="Pribosyltran_N"/>
    <property type="match status" value="1"/>
</dbReference>
<evidence type="ECO:0000256" key="7">
    <source>
        <dbReference type="ARBA" id="ARBA00022777"/>
    </source>
</evidence>
<evidence type="ECO:0000313" key="14">
    <source>
        <dbReference type="Proteomes" id="UP000660262"/>
    </source>
</evidence>
<dbReference type="GO" id="GO:0004749">
    <property type="term" value="F:ribose phosphate diphosphokinase activity"/>
    <property type="evidence" value="ECO:0007669"/>
    <property type="project" value="UniProtKB-EC"/>
</dbReference>
<dbReference type="AlphaFoldDB" id="A0A830HRF2"/>
<dbReference type="PANTHER" id="PTHR10210:SF41">
    <property type="entry name" value="RIBOSE-PHOSPHATE PYROPHOSPHOKINASE 1, CHLOROPLASTIC"/>
    <property type="match status" value="1"/>
</dbReference>
<dbReference type="InterPro" id="IPR029057">
    <property type="entry name" value="PRTase-like"/>
</dbReference>
<dbReference type="InterPro" id="IPR029099">
    <property type="entry name" value="Pribosyltran_N"/>
</dbReference>
<keyword evidence="5" id="KW-0545">Nucleotide biosynthesis</keyword>
<sequence length="549" mass="57531">MKINSLVNGSLRQGQGVSSAHSYVSAPRALKHSGFPTLTGGSAGARSLCAYGAVGASPCASSFKLERGLVTGGAFHLTASASANMTRVRRAPLTVAKAMKSSAAQNKKKKSTHSKQKNNSQKTGAAKSSSSSSSPSAAADSDLQAALTALGSDVAKTKRAAKGQNLNNGPRAQKAPASAMGSGTDVDGPNKMRSGVITSTTIGIAPSLGMPVWTNGQNHGADNHEHSHNPRKLKIFSGTANPVLAKEISSYLGMELGQITTKRFADGELYVQINESIRGCDVFLTQSTCPPTNETLMELLIMIDACRRASARTVTAVIPYFGYARADRKANGRESIAAKLVANMLEKSGVDRVLVLDLHSTQSVGYFDIPVDHVYGQTVILEYLQQKMADEGLQKDDLVVVSPDVGGVARARAFAKKLDDAPLAIVDKRRSGHNVAEVMNVIGDVDGKVAVLVDDMIDTAGTLAKAAQALKDNGATAVYGCATHPVFSPPAVERLGSGVFEEVVVTNSIPLASDKQFPQLTVLSVGHLIGDAIWRMHSDTSMTGMTASS</sequence>
<dbReference type="NCBIfam" id="NF002758">
    <property type="entry name" value="PRK02812.1"/>
    <property type="match status" value="1"/>
</dbReference>
<feature type="compositionally biased region" description="Low complexity" evidence="11">
    <location>
        <begin position="117"/>
        <end position="140"/>
    </location>
</feature>
<evidence type="ECO:0000256" key="6">
    <source>
        <dbReference type="ARBA" id="ARBA00022741"/>
    </source>
</evidence>
<dbReference type="EC" id="2.7.6.1" evidence="2"/>
<evidence type="ECO:0000313" key="13">
    <source>
        <dbReference type="EMBL" id="GHP08021.1"/>
    </source>
</evidence>
<proteinExistence type="inferred from homology"/>
<keyword evidence="4" id="KW-0479">Metal-binding</keyword>
<dbReference type="NCBIfam" id="NF002320">
    <property type="entry name" value="PRK01259.1"/>
    <property type="match status" value="1"/>
</dbReference>
<feature type="domain" description="Ribose-phosphate pyrophosphokinase N-terminal" evidence="12">
    <location>
        <begin position="233"/>
        <end position="349"/>
    </location>
</feature>
<keyword evidence="8" id="KW-0067">ATP-binding</keyword>
<protein>
    <recommendedName>
        <fullName evidence="2">ribose-phosphate diphosphokinase</fullName>
        <ecNumber evidence="2">2.7.6.1</ecNumber>
    </recommendedName>
</protein>
<organism evidence="13 14">
    <name type="scientific">Pycnococcus provasolii</name>
    <dbReference type="NCBI Taxonomy" id="41880"/>
    <lineage>
        <taxon>Eukaryota</taxon>
        <taxon>Viridiplantae</taxon>
        <taxon>Chlorophyta</taxon>
        <taxon>Pseudoscourfieldiophyceae</taxon>
        <taxon>Pseudoscourfieldiales</taxon>
        <taxon>Pycnococcaceae</taxon>
        <taxon>Pycnococcus</taxon>
    </lineage>
</organism>
<gene>
    <name evidence="13" type="ORF">PPROV_000676300</name>
</gene>
<feature type="compositionally biased region" description="Basic residues" evidence="11">
    <location>
        <begin position="106"/>
        <end position="116"/>
    </location>
</feature>
<reference evidence="13" key="1">
    <citation type="submission" date="2020-10" db="EMBL/GenBank/DDBJ databases">
        <title>Unveiling of a novel bifunctional photoreceptor, Dualchrome1, isolated from a cosmopolitan green alga.</title>
        <authorList>
            <person name="Suzuki S."/>
            <person name="Kawachi M."/>
        </authorList>
    </citation>
    <scope>NUCLEOTIDE SEQUENCE</scope>
    <source>
        <strain evidence="13">NIES 2893</strain>
    </source>
</reference>
<dbReference type="EMBL" id="BNJQ01000019">
    <property type="protein sequence ID" value="GHP08021.1"/>
    <property type="molecule type" value="Genomic_DNA"/>
</dbReference>
<accession>A0A830HRF2</accession>
<feature type="region of interest" description="Disordered" evidence="11">
    <location>
        <begin position="96"/>
        <end position="140"/>
    </location>
</feature>
<dbReference type="Pfam" id="PF14572">
    <property type="entry name" value="Pribosyl_synth"/>
    <property type="match status" value="1"/>
</dbReference>
<evidence type="ECO:0000256" key="2">
    <source>
        <dbReference type="ARBA" id="ARBA00013247"/>
    </source>
</evidence>
<keyword evidence="6" id="KW-0547">Nucleotide-binding</keyword>
<comment type="similarity">
    <text evidence="1">Belongs to the ribose-phosphate pyrophosphokinase family.</text>
</comment>
<name>A0A830HRF2_9CHLO</name>
<dbReference type="GO" id="GO:0005737">
    <property type="term" value="C:cytoplasm"/>
    <property type="evidence" value="ECO:0007669"/>
    <property type="project" value="TreeGrafter"/>
</dbReference>